<dbReference type="AlphaFoldDB" id="A0A161IIJ5"/>
<dbReference type="InterPro" id="IPR000073">
    <property type="entry name" value="AB_hydrolase_1"/>
</dbReference>
<reference evidence="5 6" key="1">
    <citation type="submission" date="2016-04" db="EMBL/GenBank/DDBJ databases">
        <title>Complete genome sequence of Fictibacillus phosphorivorans G25-29, a strain toxic to nematodes.</title>
        <authorList>
            <person name="Zheng Z."/>
        </authorList>
    </citation>
    <scope>NUCLEOTIDE SEQUENCE [LARGE SCALE GENOMIC DNA]</scope>
    <source>
        <strain evidence="5 6">G25-29</strain>
    </source>
</reference>
<dbReference type="PANTHER" id="PTHR32268">
    <property type="entry name" value="HOMOSERINE O-ACETYLTRANSFERASE"/>
    <property type="match status" value="1"/>
</dbReference>
<keyword evidence="2" id="KW-0028">Amino-acid biosynthesis</keyword>
<dbReference type="InterPro" id="IPR029058">
    <property type="entry name" value="AB_hydrolase_fold"/>
</dbReference>
<keyword evidence="2" id="KW-0963">Cytoplasm</keyword>
<comment type="pathway">
    <text evidence="2">Amino-acid biosynthesis; L-methionine biosynthesis via de novo pathway; O-acetyl-L-homoserine from L-homoserine: step 1/1.</text>
</comment>
<dbReference type="GO" id="GO:0009092">
    <property type="term" value="P:homoserine metabolic process"/>
    <property type="evidence" value="ECO:0007669"/>
    <property type="project" value="TreeGrafter"/>
</dbReference>
<evidence type="ECO:0000313" key="6">
    <source>
        <dbReference type="Proteomes" id="UP000076623"/>
    </source>
</evidence>
<comment type="similarity">
    <text evidence="2">Belongs to the AB hydrolase superfamily. MetX family.</text>
</comment>
<sequence length="365" mass="41132">MSYKNLLETSRKIGKIRIGDFALESGKVIPNAELAFEKTGNAKGPVILLCHALTGNQYAYGSEEDPGWWRGLVGPDQYVDTNQFQVITFNVLGGCNGSTGPAKTNPQTGENYGKSFPFVTVRDMVRAQRQALSILGIPRLHAVMGGSLGGMQALEWAVQFPYFLEKVFIFAATPFLSDYGVAFNRLALHAIESDPVYKSGNYKSDDRLVGLEIARMAGLLTYRQPKLFNERFNREIKEKDDEGKPFFQVDSYLTYQGEKLIKRFDVESYVSLLYAMNAFDIGDKLGGWERAASQIQAEVHAFGYEGDLLYPPKVIEDFVKQTRFGTYYSIETDFGHDGFLVEFDKWGPHVREALRQEGRLQYGTY</sequence>
<keyword evidence="6" id="KW-1185">Reference proteome</keyword>
<feature type="domain" description="AB hydrolase-1" evidence="4">
    <location>
        <begin position="45"/>
        <end position="239"/>
    </location>
</feature>
<dbReference type="Pfam" id="PF00561">
    <property type="entry name" value="Abhydrolase_1"/>
    <property type="match status" value="1"/>
</dbReference>
<dbReference type="Proteomes" id="UP000076623">
    <property type="component" value="Chromosome"/>
</dbReference>
<evidence type="ECO:0000256" key="2">
    <source>
        <dbReference type="HAMAP-Rule" id="MF_00296"/>
    </source>
</evidence>
<dbReference type="RefSeq" id="WP_066391765.1">
    <property type="nucleotide sequence ID" value="NZ_CP015378.1"/>
</dbReference>
<dbReference type="PIRSF" id="PIRSF000443">
    <property type="entry name" value="Homoser_Ac_trans"/>
    <property type="match status" value="1"/>
</dbReference>
<feature type="active site" description="Nucleophile" evidence="2 3">
    <location>
        <position position="147"/>
    </location>
</feature>
<dbReference type="EC" id="2.3.1.31" evidence="2"/>
<dbReference type="EMBL" id="CP015378">
    <property type="protein sequence ID" value="ANC76109.1"/>
    <property type="molecule type" value="Genomic_DNA"/>
</dbReference>
<evidence type="ECO:0000313" key="5">
    <source>
        <dbReference type="EMBL" id="ANC76109.1"/>
    </source>
</evidence>
<dbReference type="STRING" id="1221500.ABE65_004500"/>
<feature type="binding site" evidence="2">
    <location>
        <position position="215"/>
    </location>
    <ligand>
        <name>substrate</name>
    </ligand>
</feature>
<dbReference type="NCBIfam" id="NF001209">
    <property type="entry name" value="PRK00175.1"/>
    <property type="match status" value="1"/>
</dbReference>
<protein>
    <recommendedName>
        <fullName evidence="2">Homoserine O-acetyltransferase</fullName>
        <shortName evidence="2">HAT</shortName>
        <ecNumber evidence="2">2.3.1.31</ecNumber>
    </recommendedName>
    <alternativeName>
        <fullName evidence="2">Homoserine transacetylase</fullName>
        <shortName evidence="2">HTA</shortName>
    </alternativeName>
</protein>
<dbReference type="SUPFAM" id="SSF53474">
    <property type="entry name" value="alpha/beta-Hydrolases"/>
    <property type="match status" value="1"/>
</dbReference>
<gene>
    <name evidence="2" type="primary">metXA</name>
    <name evidence="5" type="ORF">ABE65_004500</name>
</gene>
<dbReference type="GO" id="GO:0009086">
    <property type="term" value="P:methionine biosynthetic process"/>
    <property type="evidence" value="ECO:0007669"/>
    <property type="project" value="UniProtKB-UniRule"/>
</dbReference>
<comment type="subunit">
    <text evidence="2">Homodimer.</text>
</comment>
<dbReference type="GO" id="GO:0005737">
    <property type="term" value="C:cytoplasm"/>
    <property type="evidence" value="ECO:0007669"/>
    <property type="project" value="UniProtKB-SubCell"/>
</dbReference>
<dbReference type="UniPathway" id="UPA00051">
    <property type="reaction ID" value="UER00074"/>
</dbReference>
<feature type="active site" evidence="2 3">
    <location>
        <position position="336"/>
    </location>
</feature>
<comment type="subcellular location">
    <subcellularLocation>
        <location evidence="2">Cytoplasm</location>
    </subcellularLocation>
</comment>
<comment type="catalytic activity">
    <reaction evidence="2">
        <text>L-homoserine + acetyl-CoA = O-acetyl-L-homoserine + CoA</text>
        <dbReference type="Rhea" id="RHEA:13701"/>
        <dbReference type="ChEBI" id="CHEBI:57287"/>
        <dbReference type="ChEBI" id="CHEBI:57288"/>
        <dbReference type="ChEBI" id="CHEBI:57476"/>
        <dbReference type="ChEBI" id="CHEBI:57716"/>
        <dbReference type="EC" id="2.3.1.31"/>
    </reaction>
</comment>
<organism evidence="5 6">
    <name type="scientific">Fictibacillus phosphorivorans</name>
    <dbReference type="NCBI Taxonomy" id="1221500"/>
    <lineage>
        <taxon>Bacteria</taxon>
        <taxon>Bacillati</taxon>
        <taxon>Bacillota</taxon>
        <taxon>Bacilli</taxon>
        <taxon>Bacillales</taxon>
        <taxon>Fictibacillaceae</taxon>
        <taxon>Fictibacillus</taxon>
    </lineage>
</organism>
<comment type="function">
    <text evidence="2">Transfers an acetyl group from acetyl-CoA to L-homoserine, forming acetyl-L-homoserine.</text>
</comment>
<proteinExistence type="inferred from homology"/>
<keyword evidence="1 2" id="KW-0808">Transferase</keyword>
<dbReference type="KEGG" id="fpn:ABE65_004500"/>
<dbReference type="HAMAP" id="MF_00296">
    <property type="entry name" value="MetX_acyltransf"/>
    <property type="match status" value="1"/>
</dbReference>
<keyword evidence="2" id="KW-0012">Acyltransferase</keyword>
<dbReference type="GO" id="GO:0004414">
    <property type="term" value="F:homoserine O-acetyltransferase activity"/>
    <property type="evidence" value="ECO:0007669"/>
    <property type="project" value="UniProtKB-UniRule"/>
</dbReference>
<accession>A0A161IIJ5</accession>
<keyword evidence="2" id="KW-0486">Methionine biosynthesis</keyword>
<comment type="caution">
    <text evidence="2">Lacks conserved residue(s) required for the propagation of feature annotation.</text>
</comment>
<name>A0A161IIJ5_9BACL</name>
<evidence type="ECO:0000259" key="4">
    <source>
        <dbReference type="Pfam" id="PF00561"/>
    </source>
</evidence>
<dbReference type="NCBIfam" id="TIGR01392">
    <property type="entry name" value="homoserO_Ac_trn"/>
    <property type="match status" value="1"/>
</dbReference>
<evidence type="ECO:0000256" key="3">
    <source>
        <dbReference type="PIRSR" id="PIRSR000443-1"/>
    </source>
</evidence>
<dbReference type="Gene3D" id="3.40.50.1820">
    <property type="entry name" value="alpha/beta hydrolase"/>
    <property type="match status" value="1"/>
</dbReference>
<evidence type="ECO:0000256" key="1">
    <source>
        <dbReference type="ARBA" id="ARBA00022679"/>
    </source>
</evidence>
<feature type="active site" evidence="2 3">
    <location>
        <position position="307"/>
    </location>
</feature>
<dbReference type="PANTHER" id="PTHR32268:SF11">
    <property type="entry name" value="HOMOSERINE O-ACETYLTRANSFERASE"/>
    <property type="match status" value="1"/>
</dbReference>
<dbReference type="InterPro" id="IPR008220">
    <property type="entry name" value="HAT_MetX-like"/>
</dbReference>
<feature type="binding site" evidence="2">
    <location>
        <position position="337"/>
    </location>
    <ligand>
        <name>substrate</name>
    </ligand>
</feature>